<sequence>MKIHNYQLEKFIIFLHSLELERKASRMRTRFKSLLMDKLQTVLDETVLINKQYIVYDENSQPVKENGDYLIKDNVKRLADINELMNEVHEIPQDVNNREMLLSIKDSVLNHSPATFKGDEADTYDMVCELVEQIEYE</sequence>
<dbReference type="Proteomes" id="UP000249204">
    <property type="component" value="Unassembled WGS sequence"/>
</dbReference>
<evidence type="ECO:0008006" key="3">
    <source>
        <dbReference type="Google" id="ProtNLM"/>
    </source>
</evidence>
<comment type="caution">
    <text evidence="1">The sequence shown here is derived from an EMBL/GenBank/DDBJ whole genome shotgun (WGS) entry which is preliminary data.</text>
</comment>
<proteinExistence type="predicted"/>
<dbReference type="AlphaFoldDB" id="A0A2W6NNR8"/>
<organism evidence="1 2">
    <name type="scientific">Paenibacillus silvae</name>
    <dbReference type="NCBI Taxonomy" id="1325358"/>
    <lineage>
        <taxon>Bacteria</taxon>
        <taxon>Bacillati</taxon>
        <taxon>Bacillota</taxon>
        <taxon>Bacilli</taxon>
        <taxon>Bacillales</taxon>
        <taxon>Paenibacillaceae</taxon>
        <taxon>Paenibacillus</taxon>
    </lineage>
</organism>
<name>A0A2W6NNR8_9BACL</name>
<reference evidence="1 2" key="1">
    <citation type="submission" date="2018-06" db="EMBL/GenBank/DDBJ databases">
        <title>Isolation of heavy metals resistant Paenibacillus silvae NC2 from Gold-Copper mine in ZiJin, China.</title>
        <authorList>
            <person name="Xu J."/>
            <person name="Mazhar H.S."/>
            <person name="Rensing C."/>
        </authorList>
    </citation>
    <scope>NUCLEOTIDE SEQUENCE [LARGE SCALE GENOMIC DNA]</scope>
    <source>
        <strain evidence="1 2">NC2</strain>
    </source>
</reference>
<evidence type="ECO:0000313" key="2">
    <source>
        <dbReference type="Proteomes" id="UP000249204"/>
    </source>
</evidence>
<accession>A0A2W6NNR8</accession>
<protein>
    <recommendedName>
        <fullName evidence="3">DUF1617 domain-containing protein</fullName>
    </recommendedName>
</protein>
<dbReference type="EMBL" id="QKWW01000006">
    <property type="protein sequence ID" value="PZT57502.1"/>
    <property type="molecule type" value="Genomic_DNA"/>
</dbReference>
<evidence type="ECO:0000313" key="1">
    <source>
        <dbReference type="EMBL" id="PZT57502.1"/>
    </source>
</evidence>
<gene>
    <name evidence="1" type="ORF">DN757_02280</name>
</gene>